<evidence type="ECO:0000259" key="10">
    <source>
        <dbReference type="PROSITE" id="PS51462"/>
    </source>
</evidence>
<dbReference type="InterPro" id="IPR015797">
    <property type="entry name" value="NUDIX_hydrolase-like_dom_sf"/>
</dbReference>
<evidence type="ECO:0000256" key="8">
    <source>
        <dbReference type="ARBA" id="ARBA00023027"/>
    </source>
</evidence>
<evidence type="ECO:0000313" key="11">
    <source>
        <dbReference type="EMBL" id="KAA6333912.1"/>
    </source>
</evidence>
<evidence type="ECO:0000256" key="7">
    <source>
        <dbReference type="ARBA" id="ARBA00022842"/>
    </source>
</evidence>
<dbReference type="InterPro" id="IPR049734">
    <property type="entry name" value="NudC-like_C"/>
</dbReference>
<dbReference type="InterPro" id="IPR050241">
    <property type="entry name" value="NAD-cap_RNA_hydrolase_NudC"/>
</dbReference>
<name>A0A5J4RJZ6_9ZZZZ</name>
<protein>
    <recommendedName>
        <fullName evidence="4">NAD(+) diphosphatase</fullName>
        <ecNumber evidence="4">3.6.1.22</ecNumber>
    </recommendedName>
</protein>
<evidence type="ECO:0000256" key="2">
    <source>
        <dbReference type="ARBA" id="ARBA00001947"/>
    </source>
</evidence>
<comment type="cofactor">
    <cofactor evidence="1">
        <name>Mg(2+)</name>
        <dbReference type="ChEBI" id="CHEBI:18420"/>
    </cofactor>
</comment>
<dbReference type="SUPFAM" id="SSF55811">
    <property type="entry name" value="Nudix"/>
    <property type="match status" value="2"/>
</dbReference>
<evidence type="ECO:0000256" key="3">
    <source>
        <dbReference type="ARBA" id="ARBA00009595"/>
    </source>
</evidence>
<organism evidence="11">
    <name type="scientific">termite gut metagenome</name>
    <dbReference type="NCBI Taxonomy" id="433724"/>
    <lineage>
        <taxon>unclassified sequences</taxon>
        <taxon>metagenomes</taxon>
        <taxon>organismal metagenomes</taxon>
    </lineage>
</organism>
<keyword evidence="8" id="KW-0520">NAD</keyword>
<dbReference type="InterPro" id="IPR000086">
    <property type="entry name" value="NUDIX_hydrolase_dom"/>
</dbReference>
<keyword evidence="7" id="KW-0460">Magnesium</keyword>
<dbReference type="FunFam" id="3.90.79.10:FF:000051">
    <property type="entry name" value="Probable NADH pyrophosphatase"/>
    <property type="match status" value="1"/>
</dbReference>
<comment type="similarity">
    <text evidence="3">Belongs to the Nudix hydrolase family. NudC subfamily.</text>
</comment>
<proteinExistence type="inferred from homology"/>
<evidence type="ECO:0000256" key="9">
    <source>
        <dbReference type="ARBA" id="ARBA00023679"/>
    </source>
</evidence>
<dbReference type="GO" id="GO:0110153">
    <property type="term" value="F:RNA NAD-cap (NMN-forming) hydrolase activity"/>
    <property type="evidence" value="ECO:0007669"/>
    <property type="project" value="RHEA"/>
</dbReference>
<dbReference type="PROSITE" id="PS00893">
    <property type="entry name" value="NUDIX_BOX"/>
    <property type="match status" value="1"/>
</dbReference>
<dbReference type="Pfam" id="PF00293">
    <property type="entry name" value="NUDIX"/>
    <property type="match status" value="1"/>
</dbReference>
<dbReference type="CDD" id="cd03429">
    <property type="entry name" value="NUDIX_NADH_pyrophosphatase_Nudt13"/>
    <property type="match status" value="1"/>
</dbReference>
<keyword evidence="5" id="KW-0479">Metal-binding</keyword>
<evidence type="ECO:0000256" key="1">
    <source>
        <dbReference type="ARBA" id="ARBA00001946"/>
    </source>
</evidence>
<dbReference type="InterPro" id="IPR015375">
    <property type="entry name" value="NADH_PPase-like_N"/>
</dbReference>
<dbReference type="EC" id="3.6.1.22" evidence="4"/>
<evidence type="ECO:0000256" key="5">
    <source>
        <dbReference type="ARBA" id="ARBA00022723"/>
    </source>
</evidence>
<dbReference type="GO" id="GO:0005829">
    <property type="term" value="C:cytosol"/>
    <property type="evidence" value="ECO:0007669"/>
    <property type="project" value="TreeGrafter"/>
</dbReference>
<keyword evidence="6 11" id="KW-0378">Hydrolase</keyword>
<dbReference type="GO" id="GO:0006742">
    <property type="term" value="P:NADP+ catabolic process"/>
    <property type="evidence" value="ECO:0007669"/>
    <property type="project" value="TreeGrafter"/>
</dbReference>
<dbReference type="PANTHER" id="PTHR42904:SF6">
    <property type="entry name" value="NAD-CAPPED RNA HYDROLASE NUDT12"/>
    <property type="match status" value="1"/>
</dbReference>
<dbReference type="GO" id="GO:0019677">
    <property type="term" value="P:NAD+ catabolic process"/>
    <property type="evidence" value="ECO:0007669"/>
    <property type="project" value="TreeGrafter"/>
</dbReference>
<dbReference type="GO" id="GO:0046872">
    <property type="term" value="F:metal ion binding"/>
    <property type="evidence" value="ECO:0007669"/>
    <property type="project" value="UniProtKB-KW"/>
</dbReference>
<comment type="cofactor">
    <cofactor evidence="2">
        <name>Zn(2+)</name>
        <dbReference type="ChEBI" id="CHEBI:29105"/>
    </cofactor>
</comment>
<feature type="domain" description="Nudix hydrolase" evidence="10">
    <location>
        <begin position="132"/>
        <end position="258"/>
    </location>
</feature>
<dbReference type="Pfam" id="PF09296">
    <property type="entry name" value="NUDIX-like"/>
    <property type="match status" value="1"/>
</dbReference>
<dbReference type="Gene3D" id="3.90.79.20">
    <property type="match status" value="1"/>
</dbReference>
<reference evidence="11" key="1">
    <citation type="submission" date="2019-03" db="EMBL/GenBank/DDBJ databases">
        <title>Single cell metagenomics reveals metabolic interactions within the superorganism composed of flagellate Streblomastix strix and complex community of Bacteroidetes bacteria on its surface.</title>
        <authorList>
            <person name="Treitli S.C."/>
            <person name="Kolisko M."/>
            <person name="Husnik F."/>
            <person name="Keeling P."/>
            <person name="Hampl V."/>
        </authorList>
    </citation>
    <scope>NUCLEOTIDE SEQUENCE</scope>
    <source>
        <strain evidence="11">STM</strain>
    </source>
</reference>
<dbReference type="NCBIfam" id="NF001299">
    <property type="entry name" value="PRK00241.1"/>
    <property type="match status" value="1"/>
</dbReference>
<dbReference type="Gene3D" id="3.90.79.10">
    <property type="entry name" value="Nucleoside Triphosphate Pyrophosphohydrolase"/>
    <property type="match status" value="1"/>
</dbReference>
<comment type="catalytic activity">
    <reaction evidence="9">
        <text>a 5'-end NAD(+)-phospho-ribonucleoside in mRNA + H2O = a 5'-end phospho-adenosine-phospho-ribonucleoside in mRNA + beta-nicotinamide D-ribonucleotide + 2 H(+)</text>
        <dbReference type="Rhea" id="RHEA:60876"/>
        <dbReference type="Rhea" id="RHEA-COMP:15698"/>
        <dbReference type="Rhea" id="RHEA-COMP:15719"/>
        <dbReference type="ChEBI" id="CHEBI:14649"/>
        <dbReference type="ChEBI" id="CHEBI:15377"/>
        <dbReference type="ChEBI" id="CHEBI:15378"/>
        <dbReference type="ChEBI" id="CHEBI:144029"/>
        <dbReference type="ChEBI" id="CHEBI:144051"/>
    </reaction>
    <physiologicalReaction direction="left-to-right" evidence="9">
        <dbReference type="Rhea" id="RHEA:60877"/>
    </physiologicalReaction>
</comment>
<dbReference type="GO" id="GO:0035529">
    <property type="term" value="F:NADH pyrophosphatase activity"/>
    <property type="evidence" value="ECO:0007669"/>
    <property type="project" value="TreeGrafter"/>
</dbReference>
<dbReference type="InterPro" id="IPR020084">
    <property type="entry name" value="NUDIX_hydrolase_CS"/>
</dbReference>
<evidence type="ECO:0000256" key="6">
    <source>
        <dbReference type="ARBA" id="ARBA00022801"/>
    </source>
</evidence>
<dbReference type="PANTHER" id="PTHR42904">
    <property type="entry name" value="NUDIX HYDROLASE, NUDC SUBFAMILY"/>
    <property type="match status" value="1"/>
</dbReference>
<evidence type="ECO:0000256" key="4">
    <source>
        <dbReference type="ARBA" id="ARBA00012381"/>
    </source>
</evidence>
<dbReference type="PROSITE" id="PS51462">
    <property type="entry name" value="NUDIX"/>
    <property type="match status" value="1"/>
</dbReference>
<comment type="caution">
    <text evidence="11">The sequence shown here is derived from an EMBL/GenBank/DDBJ whole genome shotgun (WGS) entry which is preliminary data.</text>
</comment>
<dbReference type="EMBL" id="SNRY01001056">
    <property type="protein sequence ID" value="KAA6333912.1"/>
    <property type="molecule type" value="Genomic_DNA"/>
</dbReference>
<accession>A0A5J4RJZ6</accession>
<gene>
    <name evidence="11" type="ORF">EZS27_017721</name>
</gene>
<dbReference type="AlphaFoldDB" id="A0A5J4RJZ6"/>
<sequence length="260" mass="29380">MDTTQLSWWFVFYKDQLLLKRTSGNLVVPCETDIPLSLGKISAVHDITTLDGCFCRAFSIANPPEEDNERYVMIGLRESYNYISRELFTVAGKAREILHWDVHSHFCPACGTPTKQITSIFKQCPTCGEELYPPIAVAILALVRKSDSVLLVRARNFRGNFHGLVAGFLETGETLEECVQREVLEETGLRVKNVTYFGNQPWPFPSGLMVGFVADYDGGEIQLQSEELSFGAFFTRDNLPELPGKISLARKMIDWWIQSL</sequence>